<keyword evidence="3" id="KW-0547">Nucleotide-binding</keyword>
<feature type="domain" description="Protein kinase" evidence="7">
    <location>
        <begin position="76"/>
        <end position="372"/>
    </location>
</feature>
<dbReference type="Proteomes" id="UP001347796">
    <property type="component" value="Unassembled WGS sequence"/>
</dbReference>
<reference evidence="8 9" key="1">
    <citation type="submission" date="2024-01" db="EMBL/GenBank/DDBJ databases">
        <title>The genome of the rayed Mediterranean limpet Patella caerulea (Linnaeus, 1758).</title>
        <authorList>
            <person name="Anh-Thu Weber A."/>
            <person name="Halstead-Nussloch G."/>
        </authorList>
    </citation>
    <scope>NUCLEOTIDE SEQUENCE [LARGE SCALE GENOMIC DNA]</scope>
    <source>
        <strain evidence="8">AATW-2023a</strain>
        <tissue evidence="8">Whole specimen</tissue>
    </source>
</reference>
<comment type="caution">
    <text evidence="8">The sequence shown here is derived from an EMBL/GenBank/DDBJ whole genome shotgun (WGS) entry which is preliminary data.</text>
</comment>
<evidence type="ECO:0000256" key="3">
    <source>
        <dbReference type="ARBA" id="ARBA00022741"/>
    </source>
</evidence>
<evidence type="ECO:0000256" key="5">
    <source>
        <dbReference type="ARBA" id="ARBA00022840"/>
    </source>
</evidence>
<sequence length="1319" mass="150180">MPRTSAFSKTVRSLNDLVHLDPVERQFVTQTTVGLHRLYKQISTGNSQDTQYSSNRTDEQGRFKPVIDHVLAKRYQIKKTLQSQGQSAVIVKAKDLYGKEEDVIIKILHVVYYKIGIQETHCLLRLQSTDYSNSLHIVRLKTTFKYGPHFCMVFEALNPEPITVTFSNKTWSVSKKLCEIRKLTLKLLQILSCLKQQNTIHADLKPENILLQNEDDMHSVRVIDFGNAIHHVHKEVSLYYQNFELQTLLYRAPEVMYGIPFGSEVDMWSLGCILAELFLTVPLFDGKNKNDILNKISELLGPFPSDVFQRGKFYDEFHEFIGKCKQDDTTLILLKHLDGCCDYTFANFLCGLLKYDPDERLTPIQALQHPFLGSEFNMGVTLRAKSGLEKSFPLKSDLYHERPIISSEIRRQNPNSYDLLHLGTSSPEPDVRVAVICPVVKRPNASKGSTRIQQNTHSNSRTNTFIPINRQDELLEELQVWSRKFNGNSRNMQPSPHEPEDDYNDRIRVELMEQGRQQSEFEILSRHVNSSSPKVSNKKIERSKITKKHDKQPSVLANCYPGNGVYIRSNSVPKNKAFRNLSYTNNSNHNEEGICSDKFICENKKLLQISSEQSVNLGSSQDTINISSNCASHVNPKTHQNEIGSKVSFDKFKRNETSRMCYDQTIELPEDVTKEDEISSPDQTSKSRTENRSFMKVCQNQQMSGMFLNGSCKHILENEGGGTNFIRKRQMSRDSPDFHFHQRCSSFECLDNDTRRGLAFENCDSRNDKRAKICSKPACDNSTINNRRHSCLNTAAYSISGERTMLHRDHFENALTDQRKRHHKYSENDKISEQSLADGHTSGDQTVYSRRQVISSEFFDDIDRNSLKDSTDSTKDKLTKLCSSASCSEILAKQRHTCSYSYPEDQIADQSTITHTAVESDFEKSSFSIMKEDILPSKINYSSDTDEANIEETYFFIENEGKSSTTTLSEGSGLYNNIFEIDHSGNVVASRKQNYHKCKSANTVPSGPLPSQTVTSPKSAISDPFIELGPTESNAKTITNQHQKTIKPKVRSFIKRPRISYSCEAIVLGDTKKVDRRDEQAPLSIDTDRQTTTGKSQNYHVRTKNVVDLVENDSSNNMGQFPSSYTASSRNNLPGQSQEISSHVAVKNESFDSPLKLHKRGCFVEVSSKRTPHEMNSLYTKSVRKGSFWKRTLTGKGSHVSVLKRESSSPIRESLNRSRTVSRNNTDSSIKEGSKYRRLKSINNSSEYHIVNCEDQQILMHPNIPIRNNDSSLANSDTSRITQRSLRKRTESNSKEMDPNIALYGNCVYYAQNLYKDIS</sequence>
<dbReference type="SMART" id="SM00220">
    <property type="entry name" value="S_TKc"/>
    <property type="match status" value="1"/>
</dbReference>
<evidence type="ECO:0000256" key="4">
    <source>
        <dbReference type="ARBA" id="ARBA00022777"/>
    </source>
</evidence>
<feature type="region of interest" description="Disordered" evidence="6">
    <location>
        <begin position="817"/>
        <end position="847"/>
    </location>
</feature>
<organism evidence="8 9">
    <name type="scientific">Patella caerulea</name>
    <name type="common">Rayed Mediterranean limpet</name>
    <dbReference type="NCBI Taxonomy" id="87958"/>
    <lineage>
        <taxon>Eukaryota</taxon>
        <taxon>Metazoa</taxon>
        <taxon>Spiralia</taxon>
        <taxon>Lophotrochozoa</taxon>
        <taxon>Mollusca</taxon>
        <taxon>Gastropoda</taxon>
        <taxon>Patellogastropoda</taxon>
        <taxon>Patelloidea</taxon>
        <taxon>Patellidae</taxon>
        <taxon>Patella</taxon>
    </lineage>
</organism>
<dbReference type="PANTHER" id="PTHR24058">
    <property type="entry name" value="DUAL SPECIFICITY PROTEIN KINASE"/>
    <property type="match status" value="1"/>
</dbReference>
<feature type="region of interest" description="Disordered" evidence="6">
    <location>
        <begin position="671"/>
        <end position="691"/>
    </location>
</feature>
<feature type="region of interest" description="Disordered" evidence="6">
    <location>
        <begin position="527"/>
        <end position="550"/>
    </location>
</feature>
<dbReference type="InterPro" id="IPR050494">
    <property type="entry name" value="Ser_Thr_dual-spec_kinase"/>
</dbReference>
<feature type="region of interest" description="Disordered" evidence="6">
    <location>
        <begin position="1264"/>
        <end position="1294"/>
    </location>
</feature>
<dbReference type="PANTHER" id="PTHR24058:SF130">
    <property type="entry name" value="SERINE_THREONINE PROTEIN KINASES-RELATED"/>
    <property type="match status" value="1"/>
</dbReference>
<evidence type="ECO:0000259" key="7">
    <source>
        <dbReference type="PROSITE" id="PS50011"/>
    </source>
</evidence>
<feature type="compositionally biased region" description="Polar residues" evidence="6">
    <location>
        <begin position="1266"/>
        <end position="1284"/>
    </location>
</feature>
<feature type="region of interest" description="Disordered" evidence="6">
    <location>
        <begin position="1199"/>
        <end position="1234"/>
    </location>
</feature>
<dbReference type="SUPFAM" id="SSF56112">
    <property type="entry name" value="Protein kinase-like (PK-like)"/>
    <property type="match status" value="1"/>
</dbReference>
<feature type="region of interest" description="Disordered" evidence="6">
    <location>
        <begin position="1113"/>
        <end position="1138"/>
    </location>
</feature>
<protein>
    <recommendedName>
        <fullName evidence="7">Protein kinase domain-containing protein</fullName>
    </recommendedName>
</protein>
<proteinExistence type="predicted"/>
<dbReference type="Pfam" id="PF00069">
    <property type="entry name" value="Pkinase"/>
    <property type="match status" value="1"/>
</dbReference>
<gene>
    <name evidence="8" type="ORF">SNE40_010337</name>
</gene>
<feature type="region of interest" description="Disordered" evidence="6">
    <location>
        <begin position="1075"/>
        <end position="1095"/>
    </location>
</feature>
<dbReference type="GO" id="GO:0004674">
    <property type="term" value="F:protein serine/threonine kinase activity"/>
    <property type="evidence" value="ECO:0007669"/>
    <property type="project" value="UniProtKB-KW"/>
</dbReference>
<name>A0AAN8Q4M3_PATCE</name>
<keyword evidence="4" id="KW-0418">Kinase</keyword>
<evidence type="ECO:0000313" key="9">
    <source>
        <dbReference type="Proteomes" id="UP001347796"/>
    </source>
</evidence>
<dbReference type="Gene3D" id="3.30.200.20">
    <property type="entry name" value="Phosphorylase Kinase, domain 1"/>
    <property type="match status" value="1"/>
</dbReference>
<evidence type="ECO:0000256" key="6">
    <source>
        <dbReference type="SAM" id="MobiDB-lite"/>
    </source>
</evidence>
<dbReference type="EMBL" id="JAZGQO010000007">
    <property type="protein sequence ID" value="KAK6182715.1"/>
    <property type="molecule type" value="Genomic_DNA"/>
</dbReference>
<evidence type="ECO:0000313" key="8">
    <source>
        <dbReference type="EMBL" id="KAK6182715.1"/>
    </source>
</evidence>
<dbReference type="Gene3D" id="1.10.510.10">
    <property type="entry name" value="Transferase(Phosphotransferase) domain 1"/>
    <property type="match status" value="1"/>
</dbReference>
<dbReference type="PROSITE" id="PS50011">
    <property type="entry name" value="PROTEIN_KINASE_DOM"/>
    <property type="match status" value="1"/>
</dbReference>
<keyword evidence="1" id="KW-0723">Serine/threonine-protein kinase</keyword>
<dbReference type="InterPro" id="IPR000719">
    <property type="entry name" value="Prot_kinase_dom"/>
</dbReference>
<evidence type="ECO:0000256" key="2">
    <source>
        <dbReference type="ARBA" id="ARBA00022679"/>
    </source>
</evidence>
<keyword evidence="9" id="KW-1185">Reference proteome</keyword>
<dbReference type="InterPro" id="IPR011009">
    <property type="entry name" value="Kinase-like_dom_sf"/>
</dbReference>
<dbReference type="GO" id="GO:0005524">
    <property type="term" value="F:ATP binding"/>
    <property type="evidence" value="ECO:0007669"/>
    <property type="project" value="UniProtKB-KW"/>
</dbReference>
<keyword evidence="2" id="KW-0808">Transferase</keyword>
<accession>A0AAN8Q4M3</accession>
<evidence type="ECO:0000256" key="1">
    <source>
        <dbReference type="ARBA" id="ARBA00022527"/>
    </source>
</evidence>
<keyword evidence="5" id="KW-0067">ATP-binding</keyword>
<feature type="compositionally biased region" description="Polar residues" evidence="6">
    <location>
        <begin position="1217"/>
        <end position="1228"/>
    </location>
</feature>